<feature type="domain" description="Tyr recombinase" evidence="6">
    <location>
        <begin position="313"/>
        <end position="459"/>
    </location>
</feature>
<organism evidence="7 8">
    <name type="scientific">Paraburkholderia bengalensis</name>
    <dbReference type="NCBI Taxonomy" id="2747562"/>
    <lineage>
        <taxon>Bacteria</taxon>
        <taxon>Pseudomonadati</taxon>
        <taxon>Pseudomonadota</taxon>
        <taxon>Betaproteobacteria</taxon>
        <taxon>Burkholderiales</taxon>
        <taxon>Burkholderiaceae</taxon>
        <taxon>Paraburkholderia</taxon>
    </lineage>
</organism>
<dbReference type="SUPFAM" id="SSF56349">
    <property type="entry name" value="DNA breaking-rejoining enzymes"/>
    <property type="match status" value="1"/>
</dbReference>
<dbReference type="InterPro" id="IPR013762">
    <property type="entry name" value="Integrase-like_cat_sf"/>
</dbReference>
<comment type="similarity">
    <text evidence="1">Belongs to the 'phage' integrase family.</text>
</comment>
<dbReference type="PANTHER" id="PTHR30349:SF41">
    <property type="entry name" value="INTEGRASE_RECOMBINASE PROTEIN MJ0367-RELATED"/>
    <property type="match status" value="1"/>
</dbReference>
<dbReference type="Gene3D" id="1.10.443.10">
    <property type="entry name" value="Intergrase catalytic core"/>
    <property type="match status" value="1"/>
</dbReference>
<gene>
    <name evidence="7" type="ORF">H3V53_22140</name>
</gene>
<comment type="caution">
    <text evidence="7">The sequence shown here is derived from an EMBL/GenBank/DDBJ whole genome shotgun (WGS) entry which is preliminary data.</text>
</comment>
<keyword evidence="2" id="KW-0229">DNA integration</keyword>
<feature type="region of interest" description="Disordered" evidence="5">
    <location>
        <begin position="26"/>
        <end position="45"/>
    </location>
</feature>
<evidence type="ECO:0000256" key="4">
    <source>
        <dbReference type="ARBA" id="ARBA00023172"/>
    </source>
</evidence>
<evidence type="ECO:0000256" key="1">
    <source>
        <dbReference type="ARBA" id="ARBA00008857"/>
    </source>
</evidence>
<dbReference type="Pfam" id="PF00589">
    <property type="entry name" value="Phage_integrase"/>
    <property type="match status" value="1"/>
</dbReference>
<evidence type="ECO:0000256" key="2">
    <source>
        <dbReference type="ARBA" id="ARBA00022908"/>
    </source>
</evidence>
<evidence type="ECO:0000313" key="8">
    <source>
        <dbReference type="Proteomes" id="UP001386437"/>
    </source>
</evidence>
<proteinExistence type="inferred from homology"/>
<evidence type="ECO:0000313" key="7">
    <source>
        <dbReference type="EMBL" id="MEI5999806.1"/>
    </source>
</evidence>
<dbReference type="InterPro" id="IPR050090">
    <property type="entry name" value="Tyrosine_recombinase_XerCD"/>
</dbReference>
<dbReference type="EMBL" id="JACFYJ010000039">
    <property type="protein sequence ID" value="MEI5999806.1"/>
    <property type="molecule type" value="Genomic_DNA"/>
</dbReference>
<dbReference type="InterPro" id="IPR002104">
    <property type="entry name" value="Integrase_catalytic"/>
</dbReference>
<dbReference type="RefSeq" id="WP_336599804.1">
    <property type="nucleotide sequence ID" value="NZ_JACFYJ010000039.1"/>
</dbReference>
<sequence length="516" mass="57259">MFDQYRDAICCGLRFTPSTQATVEIEQPGAARGDARGRNSGRTSQRYRFHPSMAARLLGRHRAAVLARDDAWRRTLEPDTLVQARTNLANREQALIDQIALNDLGCAWPAACTLLEQESVDWSQTSVPAMLSFVERFLREELELVRIRLARLNGADIPSPEAPAGALDEDEWGVMQATWEAARLPKTASRYEAALAVKRLRGCTGDKSPCDLTLSDAMLFRSALLTHLSRARAKSSFSLVRSILKTAAAENRIPLSVSLAFESVKIEVSEKAVRSYQSLSIPQLQSFFDGPVHTRGLRPAKGGGDAAFWLPLLAVFEGMRLEEAGSLVCGALSERSGRYWLRVGRSKTAAGLRELPLHRELERLGFIEYFLAQRAGRPDDEPLFPSLRTGSKGNQTHMFSTWVNGYIDKYVVNDAACVFHSFRNSFEDAATAAGVPEDVRRALMGHAQVAMTRRYGKKDERNRRIFPDRSLIEAIDMVRYDGLDLSHVTVDEITSHLPHDAAAGQDGCGQAVPCRR</sequence>
<evidence type="ECO:0000256" key="3">
    <source>
        <dbReference type="ARBA" id="ARBA00023125"/>
    </source>
</evidence>
<evidence type="ECO:0000256" key="5">
    <source>
        <dbReference type="SAM" id="MobiDB-lite"/>
    </source>
</evidence>
<evidence type="ECO:0000259" key="6">
    <source>
        <dbReference type="Pfam" id="PF00589"/>
    </source>
</evidence>
<dbReference type="InterPro" id="IPR011010">
    <property type="entry name" value="DNA_brk_join_enz"/>
</dbReference>
<protein>
    <submittedName>
        <fullName evidence="7">Tyrosine-type recombinase/integrase</fullName>
    </submittedName>
</protein>
<dbReference type="PANTHER" id="PTHR30349">
    <property type="entry name" value="PHAGE INTEGRASE-RELATED"/>
    <property type="match status" value="1"/>
</dbReference>
<keyword evidence="8" id="KW-1185">Reference proteome</keyword>
<keyword evidence="4" id="KW-0233">DNA recombination</keyword>
<keyword evidence="3" id="KW-0238">DNA-binding</keyword>
<name>A0ABU8IW81_9BURK</name>
<reference evidence="7 8" key="1">
    <citation type="journal article" date="2022" name="Arch. Microbiol.">
        <title>Paraburkholderia bengalensis sp. nov. isolated from roots of Oryza sativa, IR64.</title>
        <authorList>
            <person name="Nag P."/>
            <person name="Mondal N."/>
            <person name="Sarkar J."/>
            <person name="Das S."/>
        </authorList>
    </citation>
    <scope>NUCLEOTIDE SEQUENCE [LARGE SCALE GENOMIC DNA]</scope>
    <source>
        <strain evidence="7 8">IR64_4_BI</strain>
    </source>
</reference>
<dbReference type="Proteomes" id="UP001386437">
    <property type="component" value="Unassembled WGS sequence"/>
</dbReference>
<accession>A0ABU8IW81</accession>